<comment type="caution">
    <text evidence="11">The sequence shown here is derived from an EMBL/GenBank/DDBJ whole genome shotgun (WGS) entry which is preliminary data.</text>
</comment>
<evidence type="ECO:0000256" key="5">
    <source>
        <dbReference type="ARBA" id="ARBA00022801"/>
    </source>
</evidence>
<dbReference type="GO" id="GO:0071555">
    <property type="term" value="P:cell wall organization"/>
    <property type="evidence" value="ECO:0007669"/>
    <property type="project" value="UniProtKB-KW"/>
</dbReference>
<comment type="pathway">
    <text evidence="1">Cell wall biogenesis; peptidoglycan biosynthesis.</text>
</comment>
<dbReference type="EMBL" id="AUZZ01007458">
    <property type="protein sequence ID" value="EQD42400.1"/>
    <property type="molecule type" value="Genomic_DNA"/>
</dbReference>
<feature type="compositionally biased region" description="Low complexity" evidence="9">
    <location>
        <begin position="304"/>
        <end position="314"/>
    </location>
</feature>
<evidence type="ECO:0000256" key="3">
    <source>
        <dbReference type="ARBA" id="ARBA00022676"/>
    </source>
</evidence>
<feature type="domain" description="L,D-TPase catalytic" evidence="10">
    <location>
        <begin position="39"/>
        <end position="178"/>
    </location>
</feature>
<dbReference type="InterPro" id="IPR050979">
    <property type="entry name" value="LD-transpeptidase"/>
</dbReference>
<reference evidence="11" key="1">
    <citation type="submission" date="2013-08" db="EMBL/GenBank/DDBJ databases">
        <authorList>
            <person name="Mendez C."/>
            <person name="Richter M."/>
            <person name="Ferrer M."/>
            <person name="Sanchez J."/>
        </authorList>
    </citation>
    <scope>NUCLEOTIDE SEQUENCE</scope>
</reference>
<dbReference type="GO" id="GO:0071972">
    <property type="term" value="F:peptidoglycan L,D-transpeptidase activity"/>
    <property type="evidence" value="ECO:0007669"/>
    <property type="project" value="TreeGrafter"/>
</dbReference>
<organism evidence="11">
    <name type="scientific">mine drainage metagenome</name>
    <dbReference type="NCBI Taxonomy" id="410659"/>
    <lineage>
        <taxon>unclassified sequences</taxon>
        <taxon>metagenomes</taxon>
        <taxon>ecological metagenomes</taxon>
    </lineage>
</organism>
<dbReference type="GO" id="GO:0005576">
    <property type="term" value="C:extracellular region"/>
    <property type="evidence" value="ECO:0007669"/>
    <property type="project" value="TreeGrafter"/>
</dbReference>
<evidence type="ECO:0000256" key="1">
    <source>
        <dbReference type="ARBA" id="ARBA00004752"/>
    </source>
</evidence>
<dbReference type="Pfam" id="PF03734">
    <property type="entry name" value="YkuD"/>
    <property type="match status" value="1"/>
</dbReference>
<dbReference type="PROSITE" id="PS52029">
    <property type="entry name" value="LD_TPASE"/>
    <property type="match status" value="1"/>
</dbReference>
<dbReference type="Gene3D" id="2.40.440.10">
    <property type="entry name" value="L,D-transpeptidase catalytic domain-like"/>
    <property type="match status" value="1"/>
</dbReference>
<evidence type="ECO:0000256" key="2">
    <source>
        <dbReference type="ARBA" id="ARBA00005992"/>
    </source>
</evidence>
<keyword evidence="6" id="KW-0133">Cell shape</keyword>
<dbReference type="AlphaFoldDB" id="T1AK25"/>
<keyword evidence="7" id="KW-0573">Peptidoglycan synthesis</keyword>
<dbReference type="CDD" id="cd16913">
    <property type="entry name" value="YkuD_like"/>
    <property type="match status" value="1"/>
</dbReference>
<dbReference type="InterPro" id="IPR038063">
    <property type="entry name" value="Transpep_catalytic_dom"/>
</dbReference>
<protein>
    <submittedName>
        <fullName evidence="11">ErfK/YbiS/YcfS/YnhG family protein</fullName>
    </submittedName>
</protein>
<dbReference type="GO" id="GO:0008360">
    <property type="term" value="P:regulation of cell shape"/>
    <property type="evidence" value="ECO:0007669"/>
    <property type="project" value="UniProtKB-KW"/>
</dbReference>
<evidence type="ECO:0000256" key="9">
    <source>
        <dbReference type="SAM" id="MobiDB-lite"/>
    </source>
</evidence>
<sequence>DVGYDSIKRANPKVNPWLAPVGTRVIVPTQFILPDAPHVGIVVDIAAMRLFYFPPHAPGQPQVVITHPVGIGRLGHPTPTMVTRVTWHQAHPEWIVPRSILASHARRGTPLPRVVAAGPDNPLGNYALHLSYPEILIHGTDRPAGVGRRVSHGCIHLYPEDIRQLFKMVPNGTPVRVVNQPFLFAWQNGRLYMQAYGALQDDKRPWKTDPALLARMLPHRWVTDLTRSDEKIDWTRVRRLVDDPRVVPLPVSGRGPVHGGLVATLVQNRLPLGSAWNGQTHLPLTTAQFDTVLNQIRSRPMPKDPAAADPPRAALTGKVSAHRRAGQRLRSHRAP</sequence>
<proteinExistence type="inferred from homology"/>
<feature type="non-terminal residue" evidence="11">
    <location>
        <position position="1"/>
    </location>
</feature>
<keyword evidence="5" id="KW-0378">Hydrolase</keyword>
<evidence type="ECO:0000256" key="7">
    <source>
        <dbReference type="ARBA" id="ARBA00022984"/>
    </source>
</evidence>
<evidence type="ECO:0000256" key="4">
    <source>
        <dbReference type="ARBA" id="ARBA00022679"/>
    </source>
</evidence>
<keyword evidence="4" id="KW-0808">Transferase</keyword>
<dbReference type="PANTHER" id="PTHR30582">
    <property type="entry name" value="L,D-TRANSPEPTIDASE"/>
    <property type="match status" value="1"/>
</dbReference>
<dbReference type="InterPro" id="IPR005490">
    <property type="entry name" value="LD_TPept_cat_dom"/>
</dbReference>
<keyword evidence="8" id="KW-0961">Cell wall biogenesis/degradation</keyword>
<comment type="similarity">
    <text evidence="2">Belongs to the YkuD family.</text>
</comment>
<evidence type="ECO:0000256" key="8">
    <source>
        <dbReference type="ARBA" id="ARBA00023316"/>
    </source>
</evidence>
<dbReference type="UniPathway" id="UPA00219"/>
<dbReference type="GO" id="GO:0016757">
    <property type="term" value="F:glycosyltransferase activity"/>
    <property type="evidence" value="ECO:0007669"/>
    <property type="project" value="UniProtKB-KW"/>
</dbReference>
<name>T1AK25_9ZZZZ</name>
<dbReference type="PANTHER" id="PTHR30582:SF24">
    <property type="entry name" value="L,D-TRANSPEPTIDASE ERFK_SRFK-RELATED"/>
    <property type="match status" value="1"/>
</dbReference>
<keyword evidence="3" id="KW-0328">Glycosyltransferase</keyword>
<accession>T1AK25</accession>
<dbReference type="SUPFAM" id="SSF141523">
    <property type="entry name" value="L,D-transpeptidase catalytic domain-like"/>
    <property type="match status" value="1"/>
</dbReference>
<feature type="region of interest" description="Disordered" evidence="9">
    <location>
        <begin position="299"/>
        <end position="335"/>
    </location>
</feature>
<evidence type="ECO:0000259" key="10">
    <source>
        <dbReference type="PROSITE" id="PS52029"/>
    </source>
</evidence>
<reference evidence="11" key="2">
    <citation type="journal article" date="2014" name="ISME J.">
        <title>Microbial stratification in low pH oxic and suboxic macroscopic growths along an acid mine drainage.</title>
        <authorList>
            <person name="Mendez-Garcia C."/>
            <person name="Mesa V."/>
            <person name="Sprenger R.R."/>
            <person name="Richter M."/>
            <person name="Diez M.S."/>
            <person name="Solano J."/>
            <person name="Bargiela R."/>
            <person name="Golyshina O.V."/>
            <person name="Manteca A."/>
            <person name="Ramos J.L."/>
            <person name="Gallego J.R."/>
            <person name="Llorente I."/>
            <person name="Martins Dos Santos V.A."/>
            <person name="Jensen O.N."/>
            <person name="Pelaez A.I."/>
            <person name="Sanchez J."/>
            <person name="Ferrer M."/>
        </authorList>
    </citation>
    <scope>NUCLEOTIDE SEQUENCE</scope>
</reference>
<feature type="compositionally biased region" description="Basic residues" evidence="9">
    <location>
        <begin position="320"/>
        <end position="335"/>
    </location>
</feature>
<gene>
    <name evidence="11" type="ORF">B2A_10343</name>
</gene>
<evidence type="ECO:0000313" key="11">
    <source>
        <dbReference type="EMBL" id="EQD42400.1"/>
    </source>
</evidence>
<dbReference type="GO" id="GO:0018104">
    <property type="term" value="P:peptidoglycan-protein cross-linking"/>
    <property type="evidence" value="ECO:0007669"/>
    <property type="project" value="TreeGrafter"/>
</dbReference>
<evidence type="ECO:0000256" key="6">
    <source>
        <dbReference type="ARBA" id="ARBA00022960"/>
    </source>
</evidence>